<dbReference type="GO" id="GO:0015689">
    <property type="term" value="P:molybdate ion transport"/>
    <property type="evidence" value="ECO:0007669"/>
    <property type="project" value="InterPro"/>
</dbReference>
<dbReference type="GO" id="GO:0046872">
    <property type="term" value="F:metal ion binding"/>
    <property type="evidence" value="ECO:0007669"/>
    <property type="project" value="UniProtKB-KW"/>
</dbReference>
<dbReference type="InterPro" id="IPR005950">
    <property type="entry name" value="ModA"/>
</dbReference>
<sequence>MSCPKVALAGLAVIVVLCSGVTAGAAEIRVLASGSLKGALSQLAPDFQKSSGNMATIEYGPAGATTGRIQKNDAADVVIVSRSQIEKLQSSGKVLPENLVNIAGIALGVAIRKGAPKPDVSSVEAFKRSLLSARSIGYRDPATGSTSGTYAANLLERLGLAEDLKPKLRLDRTEGDVPENVFLAVARGEIEMQIGQITEIVIAPGVELAGPLPGEIQNTTVMAAGVVATSKEPEAARAFIRFISSPAARSVLKATGFQMVNEN</sequence>
<dbReference type="InterPro" id="IPR050682">
    <property type="entry name" value="ModA/WtpA"/>
</dbReference>
<evidence type="ECO:0000256" key="1">
    <source>
        <dbReference type="ARBA" id="ARBA00009175"/>
    </source>
</evidence>
<dbReference type="Gene3D" id="3.40.190.10">
    <property type="entry name" value="Periplasmic binding protein-like II"/>
    <property type="match status" value="2"/>
</dbReference>
<dbReference type="Proteomes" id="UP000184096">
    <property type="component" value="Chromosome I"/>
</dbReference>
<dbReference type="NCBIfam" id="TIGR01256">
    <property type="entry name" value="modA"/>
    <property type="match status" value="1"/>
</dbReference>
<dbReference type="PANTHER" id="PTHR30632:SF11">
    <property type="entry name" value="BLR4797 PROTEIN"/>
    <property type="match status" value="1"/>
</dbReference>
<evidence type="ECO:0000256" key="3">
    <source>
        <dbReference type="ARBA" id="ARBA00022729"/>
    </source>
</evidence>
<dbReference type="PANTHER" id="PTHR30632">
    <property type="entry name" value="MOLYBDATE-BINDING PERIPLASMIC PROTEIN"/>
    <property type="match status" value="1"/>
</dbReference>
<reference evidence="5" key="1">
    <citation type="submission" date="2016-11" db="EMBL/GenBank/DDBJ databases">
        <authorList>
            <person name="Varghese N."/>
            <person name="Submissions S."/>
        </authorList>
    </citation>
    <scope>NUCLEOTIDE SEQUENCE [LARGE SCALE GENOMIC DNA]</scope>
    <source>
        <strain evidence="5">GAS401</strain>
    </source>
</reference>
<evidence type="ECO:0000256" key="2">
    <source>
        <dbReference type="ARBA" id="ARBA00022723"/>
    </source>
</evidence>
<gene>
    <name evidence="4" type="ORF">SAMN05444170_2965</name>
</gene>
<evidence type="ECO:0000313" key="5">
    <source>
        <dbReference type="Proteomes" id="UP000184096"/>
    </source>
</evidence>
<keyword evidence="2" id="KW-0479">Metal-binding</keyword>
<dbReference type="SUPFAM" id="SSF53850">
    <property type="entry name" value="Periplasmic binding protein-like II"/>
    <property type="match status" value="1"/>
</dbReference>
<keyword evidence="5" id="KW-1185">Reference proteome</keyword>
<dbReference type="GO" id="GO:0030973">
    <property type="term" value="F:molybdate ion binding"/>
    <property type="evidence" value="ECO:0007669"/>
    <property type="project" value="TreeGrafter"/>
</dbReference>
<dbReference type="EMBL" id="LT670849">
    <property type="protein sequence ID" value="SHN75464.1"/>
    <property type="molecule type" value="Genomic_DNA"/>
</dbReference>
<dbReference type="RefSeq" id="WP_072818648.1">
    <property type="nucleotide sequence ID" value="NZ_LT670849.1"/>
</dbReference>
<dbReference type="OrthoDB" id="7261414at2"/>
<name>A0A1M7TXI8_9BRAD</name>
<proteinExistence type="inferred from homology"/>
<comment type="similarity">
    <text evidence="1">Belongs to the bacterial solute-binding protein ModA family.</text>
</comment>
<evidence type="ECO:0000313" key="4">
    <source>
        <dbReference type="EMBL" id="SHN75464.1"/>
    </source>
</evidence>
<protein>
    <submittedName>
        <fullName evidence="4">Molybdate transport system substrate-binding protein</fullName>
    </submittedName>
</protein>
<dbReference type="Pfam" id="PF13531">
    <property type="entry name" value="SBP_bac_11"/>
    <property type="match status" value="1"/>
</dbReference>
<organism evidence="4 5">
    <name type="scientific">Bradyrhizobium erythrophlei</name>
    <dbReference type="NCBI Taxonomy" id="1437360"/>
    <lineage>
        <taxon>Bacteria</taxon>
        <taxon>Pseudomonadati</taxon>
        <taxon>Pseudomonadota</taxon>
        <taxon>Alphaproteobacteria</taxon>
        <taxon>Hyphomicrobiales</taxon>
        <taxon>Nitrobacteraceae</taxon>
        <taxon>Bradyrhizobium</taxon>
    </lineage>
</organism>
<keyword evidence="3" id="KW-0732">Signal</keyword>
<accession>A0A1M7TXI8</accession>
<dbReference type="AlphaFoldDB" id="A0A1M7TXI8"/>